<evidence type="ECO:0000313" key="2">
    <source>
        <dbReference type="EMBL" id="OGH59461.1"/>
    </source>
</evidence>
<evidence type="ECO:0000313" key="3">
    <source>
        <dbReference type="Proteomes" id="UP000177067"/>
    </source>
</evidence>
<accession>A0A1F6LJ95</accession>
<gene>
    <name evidence="2" type="ORF">A2725_01385</name>
</gene>
<comment type="caution">
    <text evidence="2">The sequence shown here is derived from an EMBL/GenBank/DDBJ whole genome shotgun (WGS) entry which is preliminary data.</text>
</comment>
<dbReference type="Proteomes" id="UP000177067">
    <property type="component" value="Unassembled WGS sequence"/>
</dbReference>
<sequence length="132" mass="14846">MSKKNHRSGDKFRGRHTTIIDASGPVVDFLKTLDGVKGISIGIISSIKSVSQGSVICNETRSGLEVKVRGNKYIQIFYVFVESNKAQEIKSKINSMFPSLEKGKGKRRKHNKDNSQKKSEEDIHQHVVDFNK</sequence>
<feature type="region of interest" description="Disordered" evidence="1">
    <location>
        <begin position="96"/>
        <end position="132"/>
    </location>
</feature>
<proteinExistence type="predicted"/>
<reference evidence="2 3" key="1">
    <citation type="journal article" date="2016" name="Nat. Commun.">
        <title>Thousands of microbial genomes shed light on interconnected biogeochemical processes in an aquifer system.</title>
        <authorList>
            <person name="Anantharaman K."/>
            <person name="Brown C.T."/>
            <person name="Hug L.A."/>
            <person name="Sharon I."/>
            <person name="Castelle C.J."/>
            <person name="Probst A.J."/>
            <person name="Thomas B.C."/>
            <person name="Singh A."/>
            <person name="Wilkins M.J."/>
            <person name="Karaoz U."/>
            <person name="Brodie E.L."/>
            <person name="Williams K.H."/>
            <person name="Hubbard S.S."/>
            <person name="Banfield J.F."/>
        </authorList>
    </citation>
    <scope>NUCLEOTIDE SEQUENCE [LARGE SCALE GENOMIC DNA]</scope>
</reference>
<protein>
    <submittedName>
        <fullName evidence="2">Uncharacterized protein</fullName>
    </submittedName>
</protein>
<evidence type="ECO:0000256" key="1">
    <source>
        <dbReference type="SAM" id="MobiDB-lite"/>
    </source>
</evidence>
<feature type="compositionally biased region" description="Basic and acidic residues" evidence="1">
    <location>
        <begin position="112"/>
        <end position="132"/>
    </location>
</feature>
<dbReference type="AlphaFoldDB" id="A0A1F6LJ95"/>
<organism evidence="2 3">
    <name type="scientific">Candidatus Magasanikbacteria bacterium RIFCSPHIGHO2_01_FULL_33_34</name>
    <dbReference type="NCBI Taxonomy" id="1798671"/>
    <lineage>
        <taxon>Bacteria</taxon>
        <taxon>Candidatus Magasanikiibacteriota</taxon>
    </lineage>
</organism>
<dbReference type="EMBL" id="MFPS01000007">
    <property type="protein sequence ID" value="OGH59461.1"/>
    <property type="molecule type" value="Genomic_DNA"/>
</dbReference>
<name>A0A1F6LJ95_9BACT</name>